<reference evidence="2" key="2">
    <citation type="journal article" date="2023" name="IMA Fungus">
        <title>Comparative genomic study of the Penicillium genus elucidates a diverse pangenome and 15 lateral gene transfer events.</title>
        <authorList>
            <person name="Petersen C."/>
            <person name="Sorensen T."/>
            <person name="Nielsen M.R."/>
            <person name="Sondergaard T.E."/>
            <person name="Sorensen J.L."/>
            <person name="Fitzpatrick D.A."/>
            <person name="Frisvad J.C."/>
            <person name="Nielsen K.L."/>
        </authorList>
    </citation>
    <scope>NUCLEOTIDE SEQUENCE</scope>
    <source>
        <strain evidence="2">IBT 30761</strain>
    </source>
</reference>
<reference evidence="2" key="1">
    <citation type="submission" date="2022-11" db="EMBL/GenBank/DDBJ databases">
        <authorList>
            <person name="Petersen C."/>
        </authorList>
    </citation>
    <scope>NUCLEOTIDE SEQUENCE</scope>
    <source>
        <strain evidence="2">IBT 30761</strain>
    </source>
</reference>
<protein>
    <submittedName>
        <fullName evidence="2">Uncharacterized protein</fullName>
    </submittedName>
</protein>
<accession>A0A9W9FN86</accession>
<proteinExistence type="predicted"/>
<dbReference type="AlphaFoldDB" id="A0A9W9FN86"/>
<sequence>MTSPRGDPTHTCSSGAALIADRHTGSGGSPQSHDPDADAAADANANASAERAISPAPSKDQHAGNKNTVNRTTAIPTSSAHLTDPRIVGDPIQIPSHLPSEPDVAAASGPSRLDVSAADVLPTVPMKRCCFLVLPSRHNGIFALNRGYEGFAGHSDVFYHYRNRGYISLPGQLEWPFSARRSGNSGLGIHGSEVWFTNGLENPGSDDMGFPTSDGPGIPHEIAFTHRVCKTACRMESVGTRGQNAGLDQFCIN</sequence>
<name>A0A9W9FN86_9EURO</name>
<evidence type="ECO:0000256" key="1">
    <source>
        <dbReference type="SAM" id="MobiDB-lite"/>
    </source>
</evidence>
<dbReference type="Proteomes" id="UP001149074">
    <property type="component" value="Unassembled WGS sequence"/>
</dbReference>
<comment type="caution">
    <text evidence="2">The sequence shown here is derived from an EMBL/GenBank/DDBJ whole genome shotgun (WGS) entry which is preliminary data.</text>
</comment>
<feature type="compositionally biased region" description="Low complexity" evidence="1">
    <location>
        <begin position="38"/>
        <end position="49"/>
    </location>
</feature>
<dbReference type="GeneID" id="81355266"/>
<dbReference type="EMBL" id="JAPQKI010000004">
    <property type="protein sequence ID" value="KAJ5103264.1"/>
    <property type="molecule type" value="Genomic_DNA"/>
</dbReference>
<feature type="compositionally biased region" description="Polar residues" evidence="1">
    <location>
        <begin position="64"/>
        <end position="81"/>
    </location>
</feature>
<evidence type="ECO:0000313" key="2">
    <source>
        <dbReference type="EMBL" id="KAJ5103264.1"/>
    </source>
</evidence>
<evidence type="ECO:0000313" key="3">
    <source>
        <dbReference type="Proteomes" id="UP001149074"/>
    </source>
</evidence>
<gene>
    <name evidence="2" type="ORF">N7532_003793</name>
</gene>
<organism evidence="2 3">
    <name type="scientific">Penicillium argentinense</name>
    <dbReference type="NCBI Taxonomy" id="1131581"/>
    <lineage>
        <taxon>Eukaryota</taxon>
        <taxon>Fungi</taxon>
        <taxon>Dikarya</taxon>
        <taxon>Ascomycota</taxon>
        <taxon>Pezizomycotina</taxon>
        <taxon>Eurotiomycetes</taxon>
        <taxon>Eurotiomycetidae</taxon>
        <taxon>Eurotiales</taxon>
        <taxon>Aspergillaceae</taxon>
        <taxon>Penicillium</taxon>
    </lineage>
</organism>
<keyword evidence="3" id="KW-1185">Reference proteome</keyword>
<dbReference type="RefSeq" id="XP_056476644.1">
    <property type="nucleotide sequence ID" value="XM_056616287.1"/>
</dbReference>
<feature type="region of interest" description="Disordered" evidence="1">
    <location>
        <begin position="1"/>
        <end position="110"/>
    </location>
</feature>